<dbReference type="Pfam" id="PF07859">
    <property type="entry name" value="Abhydrolase_3"/>
    <property type="match status" value="1"/>
</dbReference>
<dbReference type="RefSeq" id="WP_014992241.1">
    <property type="nucleotide sequence ID" value="NZ_CP090556.1"/>
</dbReference>
<evidence type="ECO:0000313" key="5">
    <source>
        <dbReference type="Proteomes" id="UP001206331"/>
    </source>
</evidence>
<dbReference type="GeneID" id="34292150"/>
<organism evidence="4 5">
    <name type="scientific">Actinobacillus suis</name>
    <dbReference type="NCBI Taxonomy" id="716"/>
    <lineage>
        <taxon>Bacteria</taxon>
        <taxon>Pseudomonadati</taxon>
        <taxon>Pseudomonadota</taxon>
        <taxon>Gammaproteobacteria</taxon>
        <taxon>Pasteurellales</taxon>
        <taxon>Pasteurellaceae</taxon>
        <taxon>Actinobacillus</taxon>
    </lineage>
</organism>
<dbReference type="InterPro" id="IPR029058">
    <property type="entry name" value="AB_hydrolase_fold"/>
</dbReference>
<keyword evidence="5" id="KW-1185">Reference proteome</keyword>
<evidence type="ECO:0000256" key="2">
    <source>
        <dbReference type="SAM" id="SignalP"/>
    </source>
</evidence>
<accession>A0ABT1WSB8</accession>
<dbReference type="InterPro" id="IPR013094">
    <property type="entry name" value="AB_hydrolase_3"/>
</dbReference>
<evidence type="ECO:0000256" key="1">
    <source>
        <dbReference type="ARBA" id="ARBA00022801"/>
    </source>
</evidence>
<feature type="signal peptide" evidence="2">
    <location>
        <begin position="1"/>
        <end position="20"/>
    </location>
</feature>
<dbReference type="PANTHER" id="PTHR48081">
    <property type="entry name" value="AB HYDROLASE SUPERFAMILY PROTEIN C4A8.06C"/>
    <property type="match status" value="1"/>
</dbReference>
<proteinExistence type="predicted"/>
<dbReference type="Proteomes" id="UP001206331">
    <property type="component" value="Unassembled WGS sequence"/>
</dbReference>
<name>A0ABT1WSB8_ACTSU</name>
<dbReference type="EMBL" id="JAJUPA010000002">
    <property type="protein sequence ID" value="MCQ9629295.1"/>
    <property type="molecule type" value="Genomic_DNA"/>
</dbReference>
<protein>
    <submittedName>
        <fullName evidence="4">Alpha/beta hydrolase</fullName>
    </submittedName>
</protein>
<dbReference type="GO" id="GO:0016787">
    <property type="term" value="F:hydrolase activity"/>
    <property type="evidence" value="ECO:0007669"/>
    <property type="project" value="UniProtKB-KW"/>
</dbReference>
<dbReference type="SUPFAM" id="SSF53474">
    <property type="entry name" value="alpha/beta-Hydrolases"/>
    <property type="match status" value="1"/>
</dbReference>
<dbReference type="InterPro" id="IPR050300">
    <property type="entry name" value="GDXG_lipolytic_enzyme"/>
</dbReference>
<evidence type="ECO:0000259" key="3">
    <source>
        <dbReference type="Pfam" id="PF07859"/>
    </source>
</evidence>
<feature type="chain" id="PRO_5046074442" evidence="2">
    <location>
        <begin position="21"/>
        <end position="344"/>
    </location>
</feature>
<keyword evidence="1 4" id="KW-0378">Hydrolase</keyword>
<sequence length="344" mass="37745">MKVKYLATAFALVLSIAATAAEQPRTAHLLAAEYQDLTALSAVKIDPKMMHSKEGLDQINAAFLKAANEDKVQPDAKFTAPAQGKQPAVDLYVYRPDNGKNAKLPVVYFIHGGGYLIGNARQNNASLLELANLNNVAVVSLEYRLATQAPFPADIDDAYHGLSYVLNNADKFNIDPNKAIIMGESAGGGLAARLGLKVRDKGEFKLKGQVLIYPMLDYRTGSENSLYKSPNTGEFVWTAEFNRIGWQTLKGEQTISEQQIPYYSAATAKNLAGLPRTYMMVGDMDLFVNEDLDYANRLVQAGVKTDLQVISGVYHAFELMNPTSPQTEAYKAGRTDAIHRMLNE</sequence>
<feature type="domain" description="Alpha/beta hydrolase fold-3" evidence="3">
    <location>
        <begin position="108"/>
        <end position="318"/>
    </location>
</feature>
<keyword evidence="2" id="KW-0732">Signal</keyword>
<reference evidence="4 5" key="1">
    <citation type="submission" date="2021-12" db="EMBL/GenBank/DDBJ databases">
        <title>Identification and characterization of A. suis stains in western Canada.</title>
        <authorList>
            <person name="Kulathunga D.G.R.S."/>
            <person name="De Oliveira Costa M."/>
        </authorList>
    </citation>
    <scope>NUCLEOTIDE SEQUENCE [LARGE SCALE GENOMIC DNA]</scope>
    <source>
        <strain evidence="4 5">18_292</strain>
    </source>
</reference>
<dbReference type="Gene3D" id="3.40.50.1820">
    <property type="entry name" value="alpha/beta hydrolase"/>
    <property type="match status" value="1"/>
</dbReference>
<gene>
    <name evidence="4" type="ORF">LZL92_03270</name>
</gene>
<evidence type="ECO:0000313" key="4">
    <source>
        <dbReference type="EMBL" id="MCQ9629295.1"/>
    </source>
</evidence>
<comment type="caution">
    <text evidence="4">The sequence shown here is derived from an EMBL/GenBank/DDBJ whole genome shotgun (WGS) entry which is preliminary data.</text>
</comment>
<dbReference type="PANTHER" id="PTHR48081:SF8">
    <property type="entry name" value="ALPHA_BETA HYDROLASE FOLD-3 DOMAIN-CONTAINING PROTEIN-RELATED"/>
    <property type="match status" value="1"/>
</dbReference>